<comment type="function">
    <text evidence="4">PPIases accelerate the folding of proteins. It catalyzes the cis-trans isomerization of proline imidic peptide bonds in oligopeptides.</text>
</comment>
<dbReference type="GO" id="GO:0003755">
    <property type="term" value="F:peptidyl-prolyl cis-trans isomerase activity"/>
    <property type="evidence" value="ECO:0007669"/>
    <property type="project" value="UniProtKB-UniRule"/>
</dbReference>
<dbReference type="PROSITE" id="PS00170">
    <property type="entry name" value="CSA_PPIASE_1"/>
    <property type="match status" value="1"/>
</dbReference>
<dbReference type="SUPFAM" id="SSF50891">
    <property type="entry name" value="Cyclophilin-like"/>
    <property type="match status" value="1"/>
</dbReference>
<evidence type="ECO:0000259" key="5">
    <source>
        <dbReference type="PROSITE" id="PS50072"/>
    </source>
</evidence>
<dbReference type="GO" id="GO:0006457">
    <property type="term" value="P:protein folding"/>
    <property type="evidence" value="ECO:0007669"/>
    <property type="project" value="InterPro"/>
</dbReference>
<dbReference type="InterPro" id="IPR029000">
    <property type="entry name" value="Cyclophilin-like_dom_sf"/>
</dbReference>
<reference evidence="6 7" key="1">
    <citation type="submission" date="2018-05" db="EMBL/GenBank/DDBJ databases">
        <title>Vibrio limimaris sp. nov., isolated from marine sediment.</title>
        <authorList>
            <person name="Li C.-M."/>
        </authorList>
    </citation>
    <scope>NUCLEOTIDE SEQUENCE [LARGE SCALE GENOMIC DNA]</scope>
    <source>
        <strain evidence="6 7">E4404</strain>
    </source>
</reference>
<dbReference type="InterPro" id="IPR020892">
    <property type="entry name" value="Cyclophilin-type_PPIase_CS"/>
</dbReference>
<comment type="similarity">
    <text evidence="1 4">Belongs to the cyclophilin-type PPIase family.</text>
</comment>
<proteinExistence type="inferred from homology"/>
<evidence type="ECO:0000313" key="6">
    <source>
        <dbReference type="EMBL" id="PWI35197.1"/>
    </source>
</evidence>
<keyword evidence="2 4" id="KW-0697">Rotamase</keyword>
<dbReference type="EC" id="5.2.1.8" evidence="4"/>
<dbReference type="InterPro" id="IPR002130">
    <property type="entry name" value="Cyclophilin-type_PPIase_dom"/>
</dbReference>
<evidence type="ECO:0000313" key="7">
    <source>
        <dbReference type="Proteomes" id="UP000245362"/>
    </source>
</evidence>
<dbReference type="InterPro" id="IPR044665">
    <property type="entry name" value="E_coli_cyclophilin_A-like"/>
</dbReference>
<feature type="domain" description="PPIase cyclophilin-type" evidence="5">
    <location>
        <begin position="20"/>
        <end position="181"/>
    </location>
</feature>
<gene>
    <name evidence="6" type="ORF">DI392_02720</name>
</gene>
<evidence type="ECO:0000256" key="3">
    <source>
        <dbReference type="ARBA" id="ARBA00023235"/>
    </source>
</evidence>
<dbReference type="PROSITE" id="PS50072">
    <property type="entry name" value="CSA_PPIASE_2"/>
    <property type="match status" value="1"/>
</dbReference>
<sequence length="183" mass="19986">MKLISKYLLSLLCVTASAAAAPVAVFDTTLGEFAINLNTEKAPGTVANFLKYVEDGSYAGTIFHRVIPGFMAQGGGFDADMQRRPSYAPIVNEANNGLSNKTATIAMARTSNPDSATRQFFINYQDNRFLDYTPSNAGYAVFGKVIRGFDVIKEMAIKPTKRLGHYSDVPVTPIVIKKVYLED</sequence>
<dbReference type="Gene3D" id="2.40.100.10">
    <property type="entry name" value="Cyclophilin-like"/>
    <property type="match status" value="1"/>
</dbReference>
<dbReference type="EMBL" id="QFWT01000001">
    <property type="protein sequence ID" value="PWI35197.1"/>
    <property type="molecule type" value="Genomic_DNA"/>
</dbReference>
<dbReference type="AlphaFoldDB" id="A0A2U3BEI5"/>
<evidence type="ECO:0000256" key="1">
    <source>
        <dbReference type="ARBA" id="ARBA00007365"/>
    </source>
</evidence>
<evidence type="ECO:0000256" key="2">
    <source>
        <dbReference type="ARBA" id="ARBA00023110"/>
    </source>
</evidence>
<keyword evidence="4" id="KW-0732">Signal</keyword>
<name>A0A2U3BEI5_9VIBR</name>
<dbReference type="PANTHER" id="PTHR43246">
    <property type="entry name" value="PEPTIDYL-PROLYL CIS-TRANS ISOMERASE CYP38, CHLOROPLASTIC"/>
    <property type="match status" value="1"/>
</dbReference>
<organism evidence="6 7">
    <name type="scientific">Vibrio albus</name>
    <dbReference type="NCBI Taxonomy" id="2200953"/>
    <lineage>
        <taxon>Bacteria</taxon>
        <taxon>Pseudomonadati</taxon>
        <taxon>Pseudomonadota</taxon>
        <taxon>Gammaproteobacteria</taxon>
        <taxon>Vibrionales</taxon>
        <taxon>Vibrionaceae</taxon>
        <taxon>Vibrio</taxon>
    </lineage>
</organism>
<evidence type="ECO:0000256" key="4">
    <source>
        <dbReference type="RuleBase" id="RU363019"/>
    </source>
</evidence>
<dbReference type="RefSeq" id="WP_109318349.1">
    <property type="nucleotide sequence ID" value="NZ_QFWT01000001.1"/>
</dbReference>
<dbReference type="PRINTS" id="PR00153">
    <property type="entry name" value="CSAPPISMRASE"/>
</dbReference>
<dbReference type="OrthoDB" id="9807797at2"/>
<dbReference type="Proteomes" id="UP000245362">
    <property type="component" value="Unassembled WGS sequence"/>
</dbReference>
<comment type="catalytic activity">
    <reaction evidence="4">
        <text>[protein]-peptidylproline (omega=180) = [protein]-peptidylproline (omega=0)</text>
        <dbReference type="Rhea" id="RHEA:16237"/>
        <dbReference type="Rhea" id="RHEA-COMP:10747"/>
        <dbReference type="Rhea" id="RHEA-COMP:10748"/>
        <dbReference type="ChEBI" id="CHEBI:83833"/>
        <dbReference type="ChEBI" id="CHEBI:83834"/>
        <dbReference type="EC" id="5.2.1.8"/>
    </reaction>
</comment>
<keyword evidence="3 4" id="KW-0413">Isomerase</keyword>
<accession>A0A2U3BEI5</accession>
<protein>
    <recommendedName>
        <fullName evidence="4">Peptidyl-prolyl cis-trans isomerase</fullName>
        <shortName evidence="4">PPIase</shortName>
        <ecNumber evidence="4">5.2.1.8</ecNumber>
    </recommendedName>
</protein>
<keyword evidence="7" id="KW-1185">Reference proteome</keyword>
<feature type="signal peptide" evidence="4">
    <location>
        <begin position="1"/>
        <end position="20"/>
    </location>
</feature>
<feature type="chain" id="PRO_5015368489" description="Peptidyl-prolyl cis-trans isomerase" evidence="4">
    <location>
        <begin position="21"/>
        <end position="183"/>
    </location>
</feature>
<comment type="caution">
    <text evidence="6">The sequence shown here is derived from an EMBL/GenBank/DDBJ whole genome shotgun (WGS) entry which is preliminary data.</text>
</comment>
<dbReference type="Pfam" id="PF00160">
    <property type="entry name" value="Pro_isomerase"/>
    <property type="match status" value="1"/>
</dbReference>